<feature type="domain" description="TM2" evidence="9">
    <location>
        <begin position="57"/>
        <end position="105"/>
    </location>
</feature>
<comment type="similarity">
    <text evidence="2">Belongs to the TM2 family.</text>
</comment>
<organism evidence="10 11">
    <name type="scientific">Cichlidogyrus casuarinus</name>
    <dbReference type="NCBI Taxonomy" id="1844966"/>
    <lineage>
        <taxon>Eukaryota</taxon>
        <taxon>Metazoa</taxon>
        <taxon>Spiralia</taxon>
        <taxon>Lophotrochozoa</taxon>
        <taxon>Platyhelminthes</taxon>
        <taxon>Monogenea</taxon>
        <taxon>Monopisthocotylea</taxon>
        <taxon>Dactylogyridea</taxon>
        <taxon>Ancyrocephalidae</taxon>
        <taxon>Cichlidogyrus</taxon>
    </lineage>
</organism>
<evidence type="ECO:0000256" key="6">
    <source>
        <dbReference type="ARBA" id="ARBA00023136"/>
    </source>
</evidence>
<evidence type="ECO:0000256" key="4">
    <source>
        <dbReference type="ARBA" id="ARBA00022729"/>
    </source>
</evidence>
<dbReference type="InterPro" id="IPR007829">
    <property type="entry name" value="TM2"/>
</dbReference>
<feature type="transmembrane region" description="Helical" evidence="8">
    <location>
        <begin position="87"/>
        <end position="109"/>
    </location>
</feature>
<evidence type="ECO:0000259" key="9">
    <source>
        <dbReference type="Pfam" id="PF05154"/>
    </source>
</evidence>
<feature type="non-terminal residue" evidence="10">
    <location>
        <position position="1"/>
    </location>
</feature>
<accession>A0ABD2PN84</accession>
<evidence type="ECO:0000313" key="10">
    <source>
        <dbReference type="EMBL" id="KAL3308518.1"/>
    </source>
</evidence>
<dbReference type="PANTHER" id="PTHR21016:SF1">
    <property type="entry name" value="TM2 DOMAIN-CONTAINING PROTEIN 1"/>
    <property type="match status" value="1"/>
</dbReference>
<comment type="caution">
    <text evidence="10">The sequence shown here is derived from an EMBL/GenBank/DDBJ whole genome shotgun (WGS) entry which is preliminary data.</text>
</comment>
<evidence type="ECO:0000256" key="1">
    <source>
        <dbReference type="ARBA" id="ARBA00004141"/>
    </source>
</evidence>
<reference evidence="10 11" key="1">
    <citation type="submission" date="2024-11" db="EMBL/GenBank/DDBJ databases">
        <title>Adaptive evolution of stress response genes in parasites aligns with host niche diversity.</title>
        <authorList>
            <person name="Hahn C."/>
            <person name="Resl P."/>
        </authorList>
    </citation>
    <scope>NUCLEOTIDE SEQUENCE [LARGE SCALE GENOMIC DNA]</scope>
    <source>
        <strain evidence="10">EGGRZ-B1_66</strain>
        <tissue evidence="10">Body</tissue>
    </source>
</reference>
<protein>
    <recommendedName>
        <fullName evidence="9">TM2 domain-containing protein</fullName>
    </recommendedName>
</protein>
<gene>
    <name evidence="10" type="ORF">Ciccas_012949</name>
</gene>
<dbReference type="PANTHER" id="PTHR21016">
    <property type="entry name" value="BETA-AMYLOID BINDING PROTEIN-RELATED"/>
    <property type="match status" value="1"/>
</dbReference>
<dbReference type="AlphaFoldDB" id="A0ABD2PN84"/>
<dbReference type="InterPro" id="IPR050932">
    <property type="entry name" value="TM2D1-3-like"/>
</dbReference>
<evidence type="ECO:0000256" key="8">
    <source>
        <dbReference type="SAM" id="Phobius"/>
    </source>
</evidence>
<evidence type="ECO:0000256" key="2">
    <source>
        <dbReference type="ARBA" id="ARBA00008284"/>
    </source>
</evidence>
<keyword evidence="5 8" id="KW-1133">Transmembrane helix</keyword>
<keyword evidence="11" id="KW-1185">Reference proteome</keyword>
<dbReference type="EMBL" id="JBJKFK010005105">
    <property type="protein sequence ID" value="KAL3308518.1"/>
    <property type="molecule type" value="Genomic_DNA"/>
</dbReference>
<dbReference type="GO" id="GO:0016020">
    <property type="term" value="C:membrane"/>
    <property type="evidence" value="ECO:0007669"/>
    <property type="project" value="UniProtKB-SubCell"/>
</dbReference>
<evidence type="ECO:0000256" key="3">
    <source>
        <dbReference type="ARBA" id="ARBA00022692"/>
    </source>
</evidence>
<evidence type="ECO:0000256" key="7">
    <source>
        <dbReference type="ARBA" id="ARBA00023180"/>
    </source>
</evidence>
<comment type="subcellular location">
    <subcellularLocation>
        <location evidence="1">Membrane</location>
        <topology evidence="1">Multi-pass membrane protein</topology>
    </subcellularLocation>
</comment>
<evidence type="ECO:0000313" key="11">
    <source>
        <dbReference type="Proteomes" id="UP001626550"/>
    </source>
</evidence>
<feature type="transmembrane region" description="Helical" evidence="8">
    <location>
        <begin position="57"/>
        <end position="75"/>
    </location>
</feature>
<proteinExistence type="inferred from homology"/>
<keyword evidence="4" id="KW-0732">Signal</keyword>
<keyword evidence="7" id="KW-0325">Glycoprotein</keyword>
<evidence type="ECO:0000256" key="5">
    <source>
        <dbReference type="ARBA" id="ARBA00022989"/>
    </source>
</evidence>
<dbReference type="Proteomes" id="UP001626550">
    <property type="component" value="Unassembled WGS sequence"/>
</dbReference>
<dbReference type="Pfam" id="PF05154">
    <property type="entry name" value="TM2"/>
    <property type="match status" value="1"/>
</dbReference>
<keyword evidence="6 8" id="KW-0472">Membrane</keyword>
<sequence>YRCRFPLINPQTSQPYNCSGDQAPVNCYLAPGLSCSSNGQKVQQFNSYISCHIPKKSYSYSTALLLSVFGGIFALDRFYLGSYALGFFKLISFGGLGLWYLIDLILIAYEVLLPFNSTAFDRPYFESYQLVSASLEQ</sequence>
<keyword evidence="3 8" id="KW-0812">Transmembrane</keyword>
<name>A0ABD2PN84_9PLAT</name>